<dbReference type="AlphaFoldDB" id="A0A1G8LFH1"/>
<dbReference type="EMBL" id="FNED01000005">
    <property type="protein sequence ID" value="SDI54431.1"/>
    <property type="molecule type" value="Genomic_DNA"/>
</dbReference>
<name>A0A1G8LFH1_ANEMI</name>
<sequence length="80" mass="9185">MKHDVISRFTKSLTYPDTKSLNEYRSPEPMYIRPHDCRGLARGSILNISTEQLDNTFRTNIYLASDDSGYVTGQVLLFIL</sequence>
<accession>A0A1G8LFH1</accession>
<evidence type="ECO:0000313" key="2">
    <source>
        <dbReference type="Proteomes" id="UP000182836"/>
    </source>
</evidence>
<organism evidence="1 2">
    <name type="scientific">Aneurinibacillus migulanus</name>
    <name type="common">Bacillus migulanus</name>
    <dbReference type="NCBI Taxonomy" id="47500"/>
    <lineage>
        <taxon>Bacteria</taxon>
        <taxon>Bacillati</taxon>
        <taxon>Bacillota</taxon>
        <taxon>Bacilli</taxon>
        <taxon>Bacillales</taxon>
        <taxon>Paenibacillaceae</taxon>
        <taxon>Aneurinibacillus group</taxon>
        <taxon>Aneurinibacillus</taxon>
    </lineage>
</organism>
<protein>
    <submittedName>
        <fullName evidence="1">Uncharacterized protein</fullName>
    </submittedName>
</protein>
<reference evidence="1 2" key="1">
    <citation type="submission" date="2016-10" db="EMBL/GenBank/DDBJ databases">
        <authorList>
            <person name="de Groot N.N."/>
        </authorList>
    </citation>
    <scope>NUCLEOTIDE SEQUENCE [LARGE SCALE GENOMIC DNA]</scope>
    <source>
        <strain evidence="1 2">DSM 2895</strain>
    </source>
</reference>
<gene>
    <name evidence="1" type="ORF">SAMN04487909_10553</name>
</gene>
<dbReference type="Proteomes" id="UP000182836">
    <property type="component" value="Unassembled WGS sequence"/>
</dbReference>
<proteinExistence type="predicted"/>
<evidence type="ECO:0000313" key="1">
    <source>
        <dbReference type="EMBL" id="SDI54431.1"/>
    </source>
</evidence>